<evidence type="ECO:0000256" key="1">
    <source>
        <dbReference type="ARBA" id="ARBA00009437"/>
    </source>
</evidence>
<dbReference type="Proteomes" id="UP000664761">
    <property type="component" value="Unassembled WGS sequence"/>
</dbReference>
<dbReference type="EMBL" id="JAFLNC010000005">
    <property type="protein sequence ID" value="MBO0334799.1"/>
    <property type="molecule type" value="Genomic_DNA"/>
</dbReference>
<evidence type="ECO:0000313" key="6">
    <source>
        <dbReference type="EMBL" id="MBO0334799.1"/>
    </source>
</evidence>
<comment type="similarity">
    <text evidence="1">Belongs to the LysR transcriptional regulatory family.</text>
</comment>
<feature type="domain" description="HTH lysR-type" evidence="5">
    <location>
        <begin position="6"/>
        <end position="63"/>
    </location>
</feature>
<dbReference type="SUPFAM" id="SSF53850">
    <property type="entry name" value="Periplasmic binding protein-like II"/>
    <property type="match status" value="1"/>
</dbReference>
<keyword evidence="3" id="KW-0238">DNA-binding</keyword>
<dbReference type="Pfam" id="PF03466">
    <property type="entry name" value="LysR_substrate"/>
    <property type="match status" value="1"/>
</dbReference>
<protein>
    <submittedName>
        <fullName evidence="6">Transcriptional regulator GcvA</fullName>
    </submittedName>
</protein>
<dbReference type="RefSeq" id="WP_207047001.1">
    <property type="nucleotide sequence ID" value="NZ_JAFLNC010000005.1"/>
</dbReference>
<evidence type="ECO:0000259" key="5">
    <source>
        <dbReference type="PROSITE" id="PS50931"/>
    </source>
</evidence>
<dbReference type="InterPro" id="IPR005119">
    <property type="entry name" value="LysR_subst-bd"/>
</dbReference>
<dbReference type="InterPro" id="IPR036390">
    <property type="entry name" value="WH_DNA-bd_sf"/>
</dbReference>
<dbReference type="PANTHER" id="PTHR30537:SF26">
    <property type="entry name" value="GLYCINE CLEAVAGE SYSTEM TRANSCRIPTIONAL ACTIVATOR"/>
    <property type="match status" value="1"/>
</dbReference>
<keyword evidence="7" id="KW-1185">Reference proteome</keyword>
<proteinExistence type="inferred from homology"/>
<organism evidence="6 7">
    <name type="scientific">Sneathiella sedimenti</name>
    <dbReference type="NCBI Taxonomy" id="2816034"/>
    <lineage>
        <taxon>Bacteria</taxon>
        <taxon>Pseudomonadati</taxon>
        <taxon>Pseudomonadota</taxon>
        <taxon>Alphaproteobacteria</taxon>
        <taxon>Sneathiellales</taxon>
        <taxon>Sneathiellaceae</taxon>
        <taxon>Sneathiella</taxon>
    </lineage>
</organism>
<dbReference type="NCBIfam" id="NF008352">
    <property type="entry name" value="PRK11139.1"/>
    <property type="match status" value="1"/>
</dbReference>
<keyword evidence="4" id="KW-0804">Transcription</keyword>
<dbReference type="PANTHER" id="PTHR30537">
    <property type="entry name" value="HTH-TYPE TRANSCRIPTIONAL REGULATOR"/>
    <property type="match status" value="1"/>
</dbReference>
<keyword evidence="2" id="KW-0805">Transcription regulation</keyword>
<reference evidence="6 7" key="1">
    <citation type="submission" date="2021-03" db="EMBL/GenBank/DDBJ databases">
        <title>Sneathiella sp. CAU 1612 isolated from Kang Won-do.</title>
        <authorList>
            <person name="Kim W."/>
        </authorList>
    </citation>
    <scope>NUCLEOTIDE SEQUENCE [LARGE SCALE GENOMIC DNA]</scope>
    <source>
        <strain evidence="6 7">CAU 1612</strain>
    </source>
</reference>
<dbReference type="Pfam" id="PF00126">
    <property type="entry name" value="HTH_1"/>
    <property type="match status" value="1"/>
</dbReference>
<dbReference type="PROSITE" id="PS50931">
    <property type="entry name" value="HTH_LYSR"/>
    <property type="match status" value="1"/>
</dbReference>
<dbReference type="PRINTS" id="PR00039">
    <property type="entry name" value="HTHLYSR"/>
</dbReference>
<evidence type="ECO:0000256" key="2">
    <source>
        <dbReference type="ARBA" id="ARBA00023015"/>
    </source>
</evidence>
<dbReference type="Gene3D" id="1.10.10.10">
    <property type="entry name" value="Winged helix-like DNA-binding domain superfamily/Winged helix DNA-binding domain"/>
    <property type="match status" value="1"/>
</dbReference>
<dbReference type="SUPFAM" id="SSF46785">
    <property type="entry name" value="Winged helix' DNA-binding domain"/>
    <property type="match status" value="1"/>
</dbReference>
<dbReference type="InterPro" id="IPR036388">
    <property type="entry name" value="WH-like_DNA-bd_sf"/>
</dbReference>
<sequence length="306" mass="33600">MTRPLPPLNALRAFEAAARHLSFTKAAEELNVTPGAVSHQVKALEEILNVPLFHRLTRSLRLTVAGQAALPTLIQGFDKLSQGVEQMRAHCESGVLTISVSPSFGAMWLMPRLERFRSLHPDIEIRIDGTDRLVDLTRDSADVAIRFGPGGYSGVRVDHLLTPVNTPVCSPALLEGENPLREPDDLRHHTLLHIDWSDAETSWRMWLLAAGLHDIEPTRGPHFNLENMAVQAARDGQGVALVADVLVADDIAAGRLVHPFDPGISTPFNFRYYLLSTKDGAEQPKIAAFRNWVLAEARTAGPGDKS</sequence>
<evidence type="ECO:0000256" key="3">
    <source>
        <dbReference type="ARBA" id="ARBA00023125"/>
    </source>
</evidence>
<accession>A0ABS3F8G0</accession>
<dbReference type="InterPro" id="IPR000847">
    <property type="entry name" value="LysR_HTH_N"/>
</dbReference>
<evidence type="ECO:0000256" key="4">
    <source>
        <dbReference type="ARBA" id="ARBA00023163"/>
    </source>
</evidence>
<dbReference type="CDD" id="cd08432">
    <property type="entry name" value="PBP2_GcdR_TrpI_HvrB_AmpR_like"/>
    <property type="match status" value="1"/>
</dbReference>
<comment type="caution">
    <text evidence="6">The sequence shown here is derived from an EMBL/GenBank/DDBJ whole genome shotgun (WGS) entry which is preliminary data.</text>
</comment>
<name>A0ABS3F8G0_9PROT</name>
<dbReference type="Gene3D" id="3.40.190.10">
    <property type="entry name" value="Periplasmic binding protein-like II"/>
    <property type="match status" value="2"/>
</dbReference>
<evidence type="ECO:0000313" key="7">
    <source>
        <dbReference type="Proteomes" id="UP000664761"/>
    </source>
</evidence>
<dbReference type="InterPro" id="IPR058163">
    <property type="entry name" value="LysR-type_TF_proteobact-type"/>
</dbReference>
<gene>
    <name evidence="6" type="ORF">J0X12_14325</name>
</gene>